<dbReference type="Proteomes" id="UP000035704">
    <property type="component" value="Chromosome"/>
</dbReference>
<reference evidence="1 2" key="1">
    <citation type="submission" date="2014-10" db="EMBL/GenBank/DDBJ databases">
        <title>Genome sequence of Clostridium aceticum DSM 1496.</title>
        <authorList>
            <person name="Poehlein A."/>
            <person name="Schiel-Bengelsdorf B."/>
            <person name="Gottschalk G."/>
            <person name="Duerre P."/>
            <person name="Daniel R."/>
        </authorList>
    </citation>
    <scope>NUCLEOTIDE SEQUENCE [LARGE SCALE GENOMIC DNA]</scope>
    <source>
        <strain evidence="1 2">DSM 1496</strain>
    </source>
</reference>
<dbReference type="KEGG" id="cace:CACET_c27750"/>
<organism evidence="1 2">
    <name type="scientific">Clostridium aceticum</name>
    <dbReference type="NCBI Taxonomy" id="84022"/>
    <lineage>
        <taxon>Bacteria</taxon>
        <taxon>Bacillati</taxon>
        <taxon>Bacillota</taxon>
        <taxon>Clostridia</taxon>
        <taxon>Eubacteriales</taxon>
        <taxon>Clostridiaceae</taxon>
        <taxon>Clostridium</taxon>
    </lineage>
</organism>
<dbReference type="AlphaFoldDB" id="A0A0D8I9B6"/>
<dbReference type="EMBL" id="CP009687">
    <property type="protein sequence ID" value="AKL96220.1"/>
    <property type="molecule type" value="Genomic_DNA"/>
</dbReference>
<name>A0A0D8I9B6_9CLOT</name>
<dbReference type="STRING" id="84022.CACET_c27750"/>
<gene>
    <name evidence="1" type="ORF">CACET_c27750</name>
</gene>
<evidence type="ECO:0000313" key="2">
    <source>
        <dbReference type="Proteomes" id="UP000035704"/>
    </source>
</evidence>
<protein>
    <submittedName>
        <fullName evidence="1">Uncharacterized protein</fullName>
    </submittedName>
</protein>
<evidence type="ECO:0000313" key="1">
    <source>
        <dbReference type="EMBL" id="AKL96220.1"/>
    </source>
</evidence>
<accession>A0A0D8I9B6</accession>
<proteinExistence type="predicted"/>
<sequence>MKSKRILCVLLTLTVAVIGVSSLADSNSSKQGMLYDAYVEYDLAKQYNDEIYVEKQKQYKEQIVALENKLLELEDTEKEEINKQKEIIDAVEVTTEYETITAEGLYDIAVKSAKDSGTSVERFYTFNEDNIYTIQIKGLFRDLNTTINDFQKTVENNNVSIGNMSIRQDYDAYNLEREFDDKSMLNWYNNEIVNVMGDVIDLSDLVIENQSDGDVDYTLMTLDDVKLDTESINREVAASNKRIDEEIAQLVLDYGKQIDIIVKSDYDIEVKAELRANIDTQHEEAKEKLIELKDIRKAEIETKYQKIYEKDRAKVADAIFHYNKKLVELKATLADSSQLEYTMTFTVRVE</sequence>
<dbReference type="RefSeq" id="WP_044825245.1">
    <property type="nucleotide sequence ID" value="NZ_CP009687.1"/>
</dbReference>
<dbReference type="PATRIC" id="fig|84022.5.peg.709"/>
<keyword evidence="2" id="KW-1185">Reference proteome</keyword>